<keyword evidence="10" id="KW-0472">Membrane</keyword>
<name>A0A379DKF4_9PORP</name>
<dbReference type="GO" id="GO:0012505">
    <property type="term" value="C:endomembrane system"/>
    <property type="evidence" value="ECO:0007669"/>
    <property type="project" value="UniProtKB-SubCell"/>
</dbReference>
<dbReference type="Gene3D" id="2.60.40.10">
    <property type="entry name" value="Immunoglobulins"/>
    <property type="match status" value="2"/>
</dbReference>
<evidence type="ECO:0000256" key="9">
    <source>
        <dbReference type="ARBA" id="ARBA00023026"/>
    </source>
</evidence>
<evidence type="ECO:0000256" key="3">
    <source>
        <dbReference type="ARBA" id="ARBA00022475"/>
    </source>
</evidence>
<dbReference type="RefSeq" id="WP_018359952.1">
    <property type="nucleotide sequence ID" value="NZ_UGTI01000001.1"/>
</dbReference>
<keyword evidence="8" id="KW-1133">Transmembrane helix</keyword>
<dbReference type="InterPro" id="IPR001611">
    <property type="entry name" value="Leu-rich_rpt"/>
</dbReference>
<keyword evidence="3" id="KW-1003">Cell membrane</keyword>
<evidence type="ECO:0000313" key="16">
    <source>
        <dbReference type="EMBL" id="SUB78642.1"/>
    </source>
</evidence>
<keyword evidence="7" id="KW-0788">Thiol protease</keyword>
<feature type="domain" description="BACON" evidence="15">
    <location>
        <begin position="141"/>
        <end position="192"/>
    </location>
</feature>
<comment type="subcellular location">
    <subcellularLocation>
        <location evidence="1">Cell membrane</location>
    </subcellularLocation>
    <subcellularLocation>
        <location evidence="13">Endomembrane system</location>
        <topology evidence="13">Single-pass membrane protein</topology>
    </subcellularLocation>
</comment>
<dbReference type="GO" id="GO:0005886">
    <property type="term" value="C:plasma membrane"/>
    <property type="evidence" value="ECO:0007669"/>
    <property type="project" value="UniProtKB-SubCell"/>
</dbReference>
<dbReference type="InterPro" id="IPR013783">
    <property type="entry name" value="Ig-like_fold"/>
</dbReference>
<dbReference type="SUPFAM" id="SSF52058">
    <property type="entry name" value="L domain-like"/>
    <property type="match status" value="1"/>
</dbReference>
<dbReference type="EMBL" id="UGTI01000001">
    <property type="protein sequence ID" value="SUB78642.1"/>
    <property type="molecule type" value="Genomic_DNA"/>
</dbReference>
<dbReference type="PANTHER" id="PTHR48052:SF8">
    <property type="entry name" value="LRR RECEPTOR-LIKE SERINE_THREONINE-PROTEIN KINASE FLS2"/>
    <property type="match status" value="1"/>
</dbReference>
<evidence type="ECO:0000256" key="10">
    <source>
        <dbReference type="ARBA" id="ARBA00023136"/>
    </source>
</evidence>
<sequence length="445" mass="49862">MNKAIILGLSLILMMLSSCVEPKPGILEVSPNKLSFGGTEESLSVTVKCSSNDWTWESDFPKWISIQRKDDGAVTITARPNPESHVREGRITFICEDLKSIVSIEQAPKPVEYYIQVVDQLELDDVHAPVTIEVKTNAPAWEIVSKPQWLEVSQKDQQLIITAGPNTGSNRREGLVTLEAEGKQALLKVTQAEKAYVSISKELSIFHYLGGVQTISFKSNRKDIVIDYSDFSAHFTSEVIGDNQLRISAPRNIQNKEINRSISFIYKGRTLLDIKVNQEKSNIEADQRAYLVEFFKMTNGENWVNNTNWLSDRPLSEWYGIRMGDEGYGVYSIILKDNNLSGRIPKGFGILVSANLIKLQGNALEGELPGELTNLKEVVILDLSNNNFTGSIPAGLCGDFPKRISLDLRGNRLSGTVPTCFIENVNKYKFCPQQEGYKFDNYHCN</sequence>
<comment type="similarity">
    <text evidence="2">Belongs to the peptidase C25 family.</text>
</comment>
<keyword evidence="7" id="KW-0378">Hydrolase</keyword>
<dbReference type="InterPro" id="IPR024361">
    <property type="entry name" value="BACON"/>
</dbReference>
<keyword evidence="5" id="KW-0812">Transmembrane</keyword>
<evidence type="ECO:0000256" key="14">
    <source>
        <dbReference type="SAM" id="SignalP"/>
    </source>
</evidence>
<dbReference type="PANTHER" id="PTHR48052">
    <property type="entry name" value="UNNAMED PRODUCT"/>
    <property type="match status" value="1"/>
</dbReference>
<keyword evidence="6 14" id="KW-0732">Signal</keyword>
<dbReference type="Pfam" id="PF00560">
    <property type="entry name" value="LRR_1"/>
    <property type="match status" value="1"/>
</dbReference>
<protein>
    <submittedName>
        <fullName evidence="16">Bacteroidetes-Associated Carbohydrate-binding Often N-terminal</fullName>
    </submittedName>
</protein>
<dbReference type="Gene3D" id="3.80.10.10">
    <property type="entry name" value="Ribonuclease Inhibitor"/>
    <property type="match status" value="1"/>
</dbReference>
<proteinExistence type="inferred from homology"/>
<evidence type="ECO:0000256" key="12">
    <source>
        <dbReference type="ARBA" id="ARBA00023180"/>
    </source>
</evidence>
<dbReference type="Proteomes" id="UP000254263">
    <property type="component" value="Unassembled WGS sequence"/>
</dbReference>
<evidence type="ECO:0000256" key="8">
    <source>
        <dbReference type="ARBA" id="ARBA00022989"/>
    </source>
</evidence>
<evidence type="ECO:0000256" key="4">
    <source>
        <dbReference type="ARBA" id="ARBA00022670"/>
    </source>
</evidence>
<dbReference type="CDD" id="cd14948">
    <property type="entry name" value="BACON"/>
    <property type="match status" value="2"/>
</dbReference>
<evidence type="ECO:0000256" key="5">
    <source>
        <dbReference type="ARBA" id="ARBA00022692"/>
    </source>
</evidence>
<dbReference type="AlphaFoldDB" id="A0A379DKF4"/>
<organism evidence="16 17">
    <name type="scientific">Porphyromonas macacae</name>
    <dbReference type="NCBI Taxonomy" id="28115"/>
    <lineage>
        <taxon>Bacteria</taxon>
        <taxon>Pseudomonadati</taxon>
        <taxon>Bacteroidota</taxon>
        <taxon>Bacteroidia</taxon>
        <taxon>Bacteroidales</taxon>
        <taxon>Porphyromonadaceae</taxon>
        <taxon>Porphyromonas</taxon>
    </lineage>
</organism>
<keyword evidence="12" id="KW-0325">Glycoprotein</keyword>
<dbReference type="GO" id="GO:0008234">
    <property type="term" value="F:cysteine-type peptidase activity"/>
    <property type="evidence" value="ECO:0007669"/>
    <property type="project" value="UniProtKB-KW"/>
</dbReference>
<reference evidence="16 17" key="1">
    <citation type="submission" date="2018-06" db="EMBL/GenBank/DDBJ databases">
        <authorList>
            <consortium name="Pathogen Informatics"/>
            <person name="Doyle S."/>
        </authorList>
    </citation>
    <scope>NUCLEOTIDE SEQUENCE [LARGE SCALE GENOMIC DNA]</scope>
    <source>
        <strain evidence="16 17">NCTC13100</strain>
    </source>
</reference>
<dbReference type="Pfam" id="PF13004">
    <property type="entry name" value="BACON"/>
    <property type="match status" value="2"/>
</dbReference>
<accession>A0A379DKF4</accession>
<keyword evidence="4" id="KW-0645">Protease</keyword>
<keyword evidence="9" id="KW-0843">Virulence</keyword>
<evidence type="ECO:0000313" key="17">
    <source>
        <dbReference type="Proteomes" id="UP000254263"/>
    </source>
</evidence>
<dbReference type="PROSITE" id="PS51257">
    <property type="entry name" value="PROKAR_LIPOPROTEIN"/>
    <property type="match status" value="1"/>
</dbReference>
<feature type="signal peptide" evidence="14">
    <location>
        <begin position="1"/>
        <end position="22"/>
    </location>
</feature>
<dbReference type="GO" id="GO:0006508">
    <property type="term" value="P:proteolysis"/>
    <property type="evidence" value="ECO:0007669"/>
    <property type="project" value="UniProtKB-KW"/>
</dbReference>
<evidence type="ECO:0000256" key="2">
    <source>
        <dbReference type="ARBA" id="ARBA00006067"/>
    </source>
</evidence>
<keyword evidence="11" id="KW-0675">Receptor</keyword>
<evidence type="ECO:0000256" key="1">
    <source>
        <dbReference type="ARBA" id="ARBA00004236"/>
    </source>
</evidence>
<feature type="chain" id="PRO_5016805722" evidence="14">
    <location>
        <begin position="23"/>
        <end position="445"/>
    </location>
</feature>
<dbReference type="InterPro" id="IPR032675">
    <property type="entry name" value="LRR_dom_sf"/>
</dbReference>
<evidence type="ECO:0000256" key="7">
    <source>
        <dbReference type="ARBA" id="ARBA00022807"/>
    </source>
</evidence>
<evidence type="ECO:0000259" key="15">
    <source>
        <dbReference type="Pfam" id="PF13004"/>
    </source>
</evidence>
<evidence type="ECO:0000256" key="11">
    <source>
        <dbReference type="ARBA" id="ARBA00023170"/>
    </source>
</evidence>
<evidence type="ECO:0000256" key="13">
    <source>
        <dbReference type="ARBA" id="ARBA00037847"/>
    </source>
</evidence>
<feature type="domain" description="BACON" evidence="15">
    <location>
        <begin position="61"/>
        <end position="107"/>
    </location>
</feature>
<evidence type="ECO:0000256" key="6">
    <source>
        <dbReference type="ARBA" id="ARBA00022729"/>
    </source>
</evidence>
<gene>
    <name evidence="16" type="ORF">NCTC13100_01824</name>
</gene>